<dbReference type="Gene3D" id="3.40.50.720">
    <property type="entry name" value="NAD(P)-binding Rossmann-like Domain"/>
    <property type="match status" value="1"/>
</dbReference>
<dbReference type="Proteomes" id="UP000233654">
    <property type="component" value="Unassembled WGS sequence"/>
</dbReference>
<evidence type="ECO:0000313" key="6">
    <source>
        <dbReference type="Proteomes" id="UP000233654"/>
    </source>
</evidence>
<dbReference type="GO" id="GO:0005886">
    <property type="term" value="C:plasma membrane"/>
    <property type="evidence" value="ECO:0007669"/>
    <property type="project" value="UniProtKB-SubCell"/>
</dbReference>
<dbReference type="Pfam" id="PF02080">
    <property type="entry name" value="TrkA_C"/>
    <property type="match status" value="1"/>
</dbReference>
<evidence type="ECO:0000259" key="3">
    <source>
        <dbReference type="PROSITE" id="PS51201"/>
    </source>
</evidence>
<protein>
    <submittedName>
        <fullName evidence="5">Potassium channel protein</fullName>
    </submittedName>
</protein>
<dbReference type="SUPFAM" id="SSF116726">
    <property type="entry name" value="TrkA C-terminal domain-like"/>
    <property type="match status" value="1"/>
</dbReference>
<dbReference type="EMBL" id="PHEX01000002">
    <property type="protein sequence ID" value="PKQ28913.1"/>
    <property type="molecule type" value="Genomic_DNA"/>
</dbReference>
<feature type="transmembrane region" description="Helical" evidence="2">
    <location>
        <begin position="36"/>
        <end position="61"/>
    </location>
</feature>
<dbReference type="Pfam" id="PF07885">
    <property type="entry name" value="Ion_trans_2"/>
    <property type="match status" value="1"/>
</dbReference>
<dbReference type="PROSITE" id="PS51202">
    <property type="entry name" value="RCK_C"/>
    <property type="match status" value="1"/>
</dbReference>
<dbReference type="InterPro" id="IPR006037">
    <property type="entry name" value="RCK_C"/>
</dbReference>
<evidence type="ECO:0000256" key="1">
    <source>
        <dbReference type="ARBA" id="ARBA00004651"/>
    </source>
</evidence>
<keyword evidence="5" id="KW-0406">Ion transport</keyword>
<dbReference type="GO" id="GO:0006813">
    <property type="term" value="P:potassium ion transport"/>
    <property type="evidence" value="ECO:0007669"/>
    <property type="project" value="InterPro"/>
</dbReference>
<dbReference type="InterPro" id="IPR013099">
    <property type="entry name" value="K_chnl_dom"/>
</dbReference>
<dbReference type="SUPFAM" id="SSF51735">
    <property type="entry name" value="NAD(P)-binding Rossmann-fold domains"/>
    <property type="match status" value="1"/>
</dbReference>
<accession>A0A2N3G8A3</accession>
<evidence type="ECO:0000259" key="4">
    <source>
        <dbReference type="PROSITE" id="PS51202"/>
    </source>
</evidence>
<dbReference type="InterPro" id="IPR050721">
    <property type="entry name" value="Trk_Ktr_HKT_K-transport"/>
</dbReference>
<name>A0A2N3G8A3_9ACTN</name>
<sequence>MIVERLGFWESLYMTVITISTVGYREMAAPSRGGQIFTIIIITCGLATVVYVTTSAVELLLEGRILEIMGRRRVLREIQELIGQYIVCGYGRVGKQIAMECQARGASVVVVEKDSAVAEAAMNDGFITIEGDATEESVLRKAGLDRASGLVTGLSSDADNLFVIMTTRILRPDVFIVGRCNSDETESKLYRAGADRAISPHNIGGRHMAALLLKPLVCDFIDVVTHGQLVELTLDDISIEPGAALAGRSLRDILVGDMKGIGILGLKRPKRDFSINPRSDTVLEEGDILIVSGAPNQLRELKKVSQSKR</sequence>
<dbReference type="Pfam" id="PF02254">
    <property type="entry name" value="TrkA_N"/>
    <property type="match status" value="1"/>
</dbReference>
<dbReference type="AlphaFoldDB" id="A0A2N3G8A3"/>
<feature type="domain" description="RCK N-terminal" evidence="3">
    <location>
        <begin position="82"/>
        <end position="198"/>
    </location>
</feature>
<keyword evidence="5" id="KW-0407">Ion channel</keyword>
<dbReference type="GO" id="GO:0008324">
    <property type="term" value="F:monoatomic cation transmembrane transporter activity"/>
    <property type="evidence" value="ECO:0007669"/>
    <property type="project" value="InterPro"/>
</dbReference>
<evidence type="ECO:0000256" key="2">
    <source>
        <dbReference type="SAM" id="Phobius"/>
    </source>
</evidence>
<gene>
    <name evidence="5" type="ORF">CVT63_00275</name>
</gene>
<dbReference type="SUPFAM" id="SSF81324">
    <property type="entry name" value="Voltage-gated potassium channels"/>
    <property type="match status" value="1"/>
</dbReference>
<comment type="subcellular location">
    <subcellularLocation>
        <location evidence="1">Cell membrane</location>
        <topology evidence="1">Multi-pass membrane protein</topology>
    </subcellularLocation>
</comment>
<reference evidence="5 6" key="1">
    <citation type="journal article" date="2017" name="ISME J.">
        <title>Potential for microbial H2 and metal transformations associated with novel bacteria and archaea in deep terrestrial subsurface sediments.</title>
        <authorList>
            <person name="Hernsdorf A.W."/>
            <person name="Amano Y."/>
            <person name="Miyakawa K."/>
            <person name="Ise K."/>
            <person name="Suzuki Y."/>
            <person name="Anantharaman K."/>
            <person name="Probst A."/>
            <person name="Burstein D."/>
            <person name="Thomas B.C."/>
            <person name="Banfield J.F."/>
        </authorList>
    </citation>
    <scope>NUCLEOTIDE SEQUENCE [LARGE SCALE GENOMIC DNA]</scope>
    <source>
        <strain evidence="5">HGW-Actinobacteria-3</strain>
    </source>
</reference>
<dbReference type="Gene3D" id="1.10.287.70">
    <property type="match status" value="1"/>
</dbReference>
<keyword evidence="2" id="KW-1133">Transmembrane helix</keyword>
<dbReference type="InterPro" id="IPR003148">
    <property type="entry name" value="RCK_N"/>
</dbReference>
<keyword evidence="2" id="KW-0472">Membrane</keyword>
<dbReference type="PANTHER" id="PTHR43833">
    <property type="entry name" value="POTASSIUM CHANNEL PROTEIN 2-RELATED-RELATED"/>
    <property type="match status" value="1"/>
</dbReference>
<dbReference type="Gene3D" id="3.30.70.1450">
    <property type="entry name" value="Regulator of K+ conductance, C-terminal domain"/>
    <property type="match status" value="1"/>
</dbReference>
<organism evidence="5 6">
    <name type="scientific">Candidatus Anoxymicrobium japonicum</name>
    <dbReference type="NCBI Taxonomy" id="2013648"/>
    <lineage>
        <taxon>Bacteria</taxon>
        <taxon>Bacillati</taxon>
        <taxon>Actinomycetota</taxon>
        <taxon>Candidatus Geothermincolia</taxon>
        <taxon>Candidatus Geothermincolales</taxon>
        <taxon>Candidatus Anoxymicrobiaceae</taxon>
        <taxon>Candidatus Anoxymicrobium</taxon>
    </lineage>
</organism>
<feature type="transmembrane region" description="Helical" evidence="2">
    <location>
        <begin position="6"/>
        <end position="24"/>
    </location>
</feature>
<comment type="caution">
    <text evidence="5">The sequence shown here is derived from an EMBL/GenBank/DDBJ whole genome shotgun (WGS) entry which is preliminary data.</text>
</comment>
<dbReference type="PANTHER" id="PTHR43833:SF9">
    <property type="entry name" value="POTASSIUM CHANNEL PROTEIN YUGO-RELATED"/>
    <property type="match status" value="1"/>
</dbReference>
<dbReference type="PROSITE" id="PS51201">
    <property type="entry name" value="RCK_N"/>
    <property type="match status" value="1"/>
</dbReference>
<feature type="domain" description="RCK C-terminal" evidence="4">
    <location>
        <begin position="221"/>
        <end position="307"/>
    </location>
</feature>
<keyword evidence="5" id="KW-0813">Transport</keyword>
<dbReference type="InterPro" id="IPR036291">
    <property type="entry name" value="NAD(P)-bd_dom_sf"/>
</dbReference>
<keyword evidence="2" id="KW-0812">Transmembrane</keyword>
<dbReference type="InterPro" id="IPR036721">
    <property type="entry name" value="RCK_C_sf"/>
</dbReference>
<evidence type="ECO:0000313" key="5">
    <source>
        <dbReference type="EMBL" id="PKQ28913.1"/>
    </source>
</evidence>
<proteinExistence type="predicted"/>